<accession>A0A7D9JSH4</accession>
<evidence type="ECO:0000313" key="2">
    <source>
        <dbReference type="EMBL" id="CAB4034977.1"/>
    </source>
</evidence>
<reference evidence="2" key="1">
    <citation type="submission" date="2020-04" db="EMBL/GenBank/DDBJ databases">
        <authorList>
            <person name="Alioto T."/>
            <person name="Alioto T."/>
            <person name="Gomez Garrido J."/>
        </authorList>
    </citation>
    <scope>NUCLEOTIDE SEQUENCE</scope>
    <source>
        <strain evidence="2">A484AB</strain>
    </source>
</reference>
<comment type="caution">
    <text evidence="2">The sequence shown here is derived from an EMBL/GenBank/DDBJ whole genome shotgun (WGS) entry which is preliminary data.</text>
</comment>
<keyword evidence="3" id="KW-1185">Reference proteome</keyword>
<gene>
    <name evidence="2" type="ORF">PACLA_8A032834</name>
</gene>
<feature type="region of interest" description="Disordered" evidence="1">
    <location>
        <begin position="25"/>
        <end position="65"/>
    </location>
</feature>
<feature type="compositionally biased region" description="Low complexity" evidence="1">
    <location>
        <begin position="126"/>
        <end position="144"/>
    </location>
</feature>
<feature type="compositionally biased region" description="Basic and acidic residues" evidence="1">
    <location>
        <begin position="146"/>
        <end position="159"/>
    </location>
</feature>
<protein>
    <submittedName>
        <fullName evidence="2">Uncharacterized protein</fullName>
    </submittedName>
</protein>
<feature type="region of interest" description="Disordered" evidence="1">
    <location>
        <begin position="126"/>
        <end position="160"/>
    </location>
</feature>
<dbReference type="EMBL" id="CACRXK020020585">
    <property type="protein sequence ID" value="CAB4034977.1"/>
    <property type="molecule type" value="Genomic_DNA"/>
</dbReference>
<proteinExistence type="predicted"/>
<dbReference type="AlphaFoldDB" id="A0A7D9JSH4"/>
<name>A0A7D9JSH4_PARCT</name>
<organism evidence="2 3">
    <name type="scientific">Paramuricea clavata</name>
    <name type="common">Red gorgonian</name>
    <name type="synonym">Violescent sea-whip</name>
    <dbReference type="NCBI Taxonomy" id="317549"/>
    <lineage>
        <taxon>Eukaryota</taxon>
        <taxon>Metazoa</taxon>
        <taxon>Cnidaria</taxon>
        <taxon>Anthozoa</taxon>
        <taxon>Octocorallia</taxon>
        <taxon>Malacalcyonacea</taxon>
        <taxon>Plexauridae</taxon>
        <taxon>Paramuricea</taxon>
    </lineage>
</organism>
<evidence type="ECO:0000256" key="1">
    <source>
        <dbReference type="SAM" id="MobiDB-lite"/>
    </source>
</evidence>
<feature type="compositionally biased region" description="Polar residues" evidence="1">
    <location>
        <begin position="25"/>
        <end position="34"/>
    </location>
</feature>
<evidence type="ECO:0000313" key="3">
    <source>
        <dbReference type="Proteomes" id="UP001152795"/>
    </source>
</evidence>
<dbReference type="Proteomes" id="UP001152795">
    <property type="component" value="Unassembled WGS sequence"/>
</dbReference>
<sequence>MSELILNKEKEKCFENLEELKDTINENATTSQAYNDVDVDESAPRGDSVVPGSTTPQECKDLDESTLHDSENNISYHKKKVKEAINVDQTVGDGSYDFTHIFYSEKESATTSQAYNDVDESVLYDDSVVPSSDNSESESASTTSQECKDLDESTLHDSENNISYHKKVKEGINVDHTESPQSNEESYTFESLKKITIQKYEKLHKYYQENRPSLKYKVVVVYTDTKGDFKVLNCSSNREANGAAYSLEDISKDPFPVVCIKNNDKSTAVSLKQMKESCSTKVGQKETPSMRGTLHNVRSEEQGGFPLSFKLDTGADSGSVGYNYQIIKNFILTVARTINAEPEPAILCKVESDTIARGGVQVFDIDEDPDWNAIGLSTLQNYGIFLNFKSGRVVIGKHDDVTVDDSEKEVRVTFKKA</sequence>